<dbReference type="Pfam" id="PF14606">
    <property type="entry name" value="Lipase_GDSL_3"/>
    <property type="match status" value="1"/>
</dbReference>
<evidence type="ECO:0000259" key="1">
    <source>
        <dbReference type="Pfam" id="PF14606"/>
    </source>
</evidence>
<dbReference type="AlphaFoldDB" id="A0A644ZQM4"/>
<evidence type="ECO:0008006" key="4">
    <source>
        <dbReference type="Google" id="ProtNLM"/>
    </source>
</evidence>
<dbReference type="InterPro" id="IPR036514">
    <property type="entry name" value="SGNH_hydro_sf"/>
</dbReference>
<name>A0A644ZQM4_9ZZZZ</name>
<comment type="caution">
    <text evidence="3">The sequence shown here is derived from an EMBL/GenBank/DDBJ whole genome shotgun (WGS) entry which is preliminary data.</text>
</comment>
<dbReference type="Gene3D" id="2.60.120.260">
    <property type="entry name" value="Galactose-binding domain-like"/>
    <property type="match status" value="1"/>
</dbReference>
<dbReference type="InterPro" id="IPR032740">
    <property type="entry name" value="GxDLY"/>
</dbReference>
<protein>
    <recommendedName>
        <fullName evidence="4">SGNH hydrolase-type esterase domain-containing protein</fullName>
    </recommendedName>
</protein>
<sequence length="360" mass="40718">MKRLFSFLTMCLITAGSLFSQNNMTTKFFDGKDLAILGKAFDTPHLYGRLPAHLEGKIREQLWYLGRNSAGIALRFSSNTTAVTLKWSVLNNFSMNHMPATGIKGLDLYVNEGDGWNYAGTAKPVGKSSEAVVIKNMERRVREYLIYLPLYDGAEKIEVGVDNDSDFNPKPENLMFSREKRVIFYGTSITQGGCASRPGMAYPSIFSRLSGVETINLGFSGNGRLDLEIAKEISRADFDVLFMDCLPNCTAQIVRDSAELFIKTIREQKPTAKIVLVENPKFPYLVLDKKTFSELDEENREWKALYLKLKKSDKHIYYIPGDKILGDDSETTVDGVHYTDLGFMRAANELYKHYKKIVKN</sequence>
<dbReference type="Pfam" id="PF14607">
    <property type="entry name" value="GxDLY"/>
    <property type="match status" value="1"/>
</dbReference>
<dbReference type="SUPFAM" id="SSF52266">
    <property type="entry name" value="SGNH hydrolase"/>
    <property type="match status" value="1"/>
</dbReference>
<proteinExistence type="predicted"/>
<organism evidence="3">
    <name type="scientific">bioreactor metagenome</name>
    <dbReference type="NCBI Taxonomy" id="1076179"/>
    <lineage>
        <taxon>unclassified sequences</taxon>
        <taxon>metagenomes</taxon>
        <taxon>ecological metagenomes</taxon>
    </lineage>
</organism>
<accession>A0A644ZQM4</accession>
<dbReference type="InterPro" id="IPR013830">
    <property type="entry name" value="SGNH_hydro"/>
</dbReference>
<evidence type="ECO:0000259" key="2">
    <source>
        <dbReference type="Pfam" id="PF14607"/>
    </source>
</evidence>
<reference evidence="3" key="1">
    <citation type="submission" date="2019-08" db="EMBL/GenBank/DDBJ databases">
        <authorList>
            <person name="Kucharzyk K."/>
            <person name="Murdoch R.W."/>
            <person name="Higgins S."/>
            <person name="Loffler F."/>
        </authorList>
    </citation>
    <scope>NUCLEOTIDE SEQUENCE</scope>
</reference>
<feature type="domain" description="SGNH hydrolase-type esterase N-terminal" evidence="2">
    <location>
        <begin position="27"/>
        <end position="167"/>
    </location>
</feature>
<dbReference type="Gene3D" id="3.40.50.1110">
    <property type="entry name" value="SGNH hydrolase"/>
    <property type="match status" value="1"/>
</dbReference>
<dbReference type="PANTHER" id="PTHR30383">
    <property type="entry name" value="THIOESTERASE 1/PROTEASE 1/LYSOPHOSPHOLIPASE L1"/>
    <property type="match status" value="1"/>
</dbReference>
<feature type="domain" description="SGNH hydrolase-type esterase" evidence="1">
    <location>
        <begin position="179"/>
        <end position="351"/>
    </location>
</feature>
<dbReference type="PANTHER" id="PTHR30383:SF29">
    <property type="entry name" value="SGNH HYDROLASE-TYPE ESTERASE DOMAIN-CONTAINING PROTEIN"/>
    <property type="match status" value="1"/>
</dbReference>
<evidence type="ECO:0000313" key="3">
    <source>
        <dbReference type="EMBL" id="MPM43057.1"/>
    </source>
</evidence>
<dbReference type="EMBL" id="VSSQ01009958">
    <property type="protein sequence ID" value="MPM43057.1"/>
    <property type="molecule type" value="Genomic_DNA"/>
</dbReference>
<gene>
    <name evidence="3" type="ORF">SDC9_89730</name>
</gene>
<dbReference type="InterPro" id="IPR051532">
    <property type="entry name" value="Ester_Hydrolysis_Enzymes"/>
</dbReference>